<accession>A0A3P3XNF6</accession>
<organism evidence="5">
    <name type="scientific">uncultured spirochete</name>
    <dbReference type="NCBI Taxonomy" id="156406"/>
    <lineage>
        <taxon>Bacteria</taxon>
        <taxon>Pseudomonadati</taxon>
        <taxon>Spirochaetota</taxon>
        <taxon>Spirochaetia</taxon>
        <taxon>Spirochaetales</taxon>
        <taxon>environmental samples</taxon>
    </lineage>
</organism>
<dbReference type="Gene3D" id="1.10.10.10">
    <property type="entry name" value="Winged helix-like DNA-binding domain superfamily/Winged helix DNA-binding domain"/>
    <property type="match status" value="1"/>
</dbReference>
<keyword evidence="3" id="KW-0804">Transcription</keyword>
<dbReference type="SMART" id="SM00345">
    <property type="entry name" value="HTH_GNTR"/>
    <property type="match status" value="1"/>
</dbReference>
<dbReference type="InterPro" id="IPR036390">
    <property type="entry name" value="WH_DNA-bd_sf"/>
</dbReference>
<dbReference type="InterPro" id="IPR000524">
    <property type="entry name" value="Tscrpt_reg_HTH_GntR"/>
</dbReference>
<feature type="domain" description="HTH gntR-type" evidence="4">
    <location>
        <begin position="16"/>
        <end position="83"/>
    </location>
</feature>
<evidence type="ECO:0000256" key="1">
    <source>
        <dbReference type="ARBA" id="ARBA00023015"/>
    </source>
</evidence>
<dbReference type="PANTHER" id="PTHR43537">
    <property type="entry name" value="TRANSCRIPTIONAL REGULATOR, GNTR FAMILY"/>
    <property type="match status" value="1"/>
</dbReference>
<name>A0A3P3XNF6_9SPIR</name>
<dbReference type="Pfam" id="PF00392">
    <property type="entry name" value="GntR"/>
    <property type="match status" value="1"/>
</dbReference>
<dbReference type="InterPro" id="IPR008920">
    <property type="entry name" value="TF_FadR/GntR_C"/>
</dbReference>
<dbReference type="SUPFAM" id="SSF48008">
    <property type="entry name" value="GntR ligand-binding domain-like"/>
    <property type="match status" value="1"/>
</dbReference>
<dbReference type="SMART" id="SM00895">
    <property type="entry name" value="FCD"/>
    <property type="match status" value="1"/>
</dbReference>
<dbReference type="AlphaFoldDB" id="A0A3P3XNF6"/>
<gene>
    <name evidence="5" type="ORF">SPIRO4BDMA_40022</name>
</gene>
<evidence type="ECO:0000256" key="3">
    <source>
        <dbReference type="ARBA" id="ARBA00023163"/>
    </source>
</evidence>
<evidence type="ECO:0000256" key="2">
    <source>
        <dbReference type="ARBA" id="ARBA00023125"/>
    </source>
</evidence>
<dbReference type="GO" id="GO:0003677">
    <property type="term" value="F:DNA binding"/>
    <property type="evidence" value="ECO:0007669"/>
    <property type="project" value="UniProtKB-KW"/>
</dbReference>
<dbReference type="InterPro" id="IPR011711">
    <property type="entry name" value="GntR_C"/>
</dbReference>
<dbReference type="GO" id="GO:0003700">
    <property type="term" value="F:DNA-binding transcription factor activity"/>
    <property type="evidence" value="ECO:0007669"/>
    <property type="project" value="InterPro"/>
</dbReference>
<dbReference type="EMBL" id="FWDO01000004">
    <property type="protein sequence ID" value="SLM17453.1"/>
    <property type="molecule type" value="Genomic_DNA"/>
</dbReference>
<reference evidence="5" key="1">
    <citation type="submission" date="2017-02" db="EMBL/GenBank/DDBJ databases">
        <authorList>
            <person name="Regsiter A."/>
            <person name="William W."/>
        </authorList>
    </citation>
    <scope>NUCLEOTIDE SEQUENCE</scope>
    <source>
        <strain evidence="5">BdmA 4</strain>
    </source>
</reference>
<sequence length="234" mass="26986">MTNEELVENVKIEGIGVASNLLAERLRRLILSRELPPNFVFPNETTFCEQLGVGRSTLREAYKVLEAEKYITRTKRGTYVNDVDQTLSSVSFETTIKMSDFNDLLEFRTMIESELAGLAAQRADAENIEKMKEYLDMMRRHRDNLAVLTSDDVNFHLEIAKASRNKLLINTMELAYETFLQGTFNAFQIDTKANIDQALFYHEKVLSSIEHHDPVMAKEYMRNHIQSIKNRGVK</sequence>
<keyword evidence="1" id="KW-0805">Transcription regulation</keyword>
<dbReference type="Gene3D" id="1.20.120.530">
    <property type="entry name" value="GntR ligand-binding domain-like"/>
    <property type="match status" value="1"/>
</dbReference>
<dbReference type="Pfam" id="PF07729">
    <property type="entry name" value="FCD"/>
    <property type="match status" value="1"/>
</dbReference>
<dbReference type="PRINTS" id="PR00035">
    <property type="entry name" value="HTHGNTR"/>
</dbReference>
<proteinExistence type="predicted"/>
<dbReference type="SUPFAM" id="SSF46785">
    <property type="entry name" value="Winged helix' DNA-binding domain"/>
    <property type="match status" value="1"/>
</dbReference>
<dbReference type="PROSITE" id="PS50949">
    <property type="entry name" value="HTH_GNTR"/>
    <property type="match status" value="1"/>
</dbReference>
<protein>
    <recommendedName>
        <fullName evidence="4">HTH gntR-type domain-containing protein</fullName>
    </recommendedName>
</protein>
<keyword evidence="2" id="KW-0238">DNA-binding</keyword>
<dbReference type="InterPro" id="IPR036388">
    <property type="entry name" value="WH-like_DNA-bd_sf"/>
</dbReference>
<evidence type="ECO:0000313" key="5">
    <source>
        <dbReference type="EMBL" id="SLM17453.1"/>
    </source>
</evidence>
<dbReference type="CDD" id="cd07377">
    <property type="entry name" value="WHTH_GntR"/>
    <property type="match status" value="1"/>
</dbReference>
<dbReference type="PANTHER" id="PTHR43537:SF5">
    <property type="entry name" value="UXU OPERON TRANSCRIPTIONAL REGULATOR"/>
    <property type="match status" value="1"/>
</dbReference>
<evidence type="ECO:0000259" key="4">
    <source>
        <dbReference type="PROSITE" id="PS50949"/>
    </source>
</evidence>